<gene>
    <name evidence="4" type="ORF">SAMN04515674_111102</name>
</gene>
<name>A0A1I5WC61_9BACT</name>
<dbReference type="EMBL" id="FOXH01000011">
    <property type="protein sequence ID" value="SFQ17227.1"/>
    <property type="molecule type" value="Genomic_DNA"/>
</dbReference>
<keyword evidence="1 2" id="KW-0597">Phosphoprotein</keyword>
<dbReference type="GO" id="GO:0000160">
    <property type="term" value="P:phosphorelay signal transduction system"/>
    <property type="evidence" value="ECO:0007669"/>
    <property type="project" value="InterPro"/>
</dbReference>
<dbReference type="SMART" id="SM00448">
    <property type="entry name" value="REC"/>
    <property type="match status" value="1"/>
</dbReference>
<keyword evidence="5" id="KW-1185">Reference proteome</keyword>
<dbReference type="InterPro" id="IPR050595">
    <property type="entry name" value="Bact_response_regulator"/>
</dbReference>
<reference evidence="4 5" key="1">
    <citation type="submission" date="2016-10" db="EMBL/GenBank/DDBJ databases">
        <authorList>
            <person name="de Groot N.N."/>
        </authorList>
    </citation>
    <scope>NUCLEOTIDE SEQUENCE [LARGE SCALE GENOMIC DNA]</scope>
    <source>
        <strain evidence="5">E92,LMG 26720,CCM 7988</strain>
    </source>
</reference>
<evidence type="ECO:0000256" key="1">
    <source>
        <dbReference type="ARBA" id="ARBA00022553"/>
    </source>
</evidence>
<evidence type="ECO:0000313" key="4">
    <source>
        <dbReference type="EMBL" id="SFQ17227.1"/>
    </source>
</evidence>
<dbReference type="InterPro" id="IPR011006">
    <property type="entry name" value="CheY-like_superfamily"/>
</dbReference>
<dbReference type="PANTHER" id="PTHR44591">
    <property type="entry name" value="STRESS RESPONSE REGULATOR PROTEIN 1"/>
    <property type="match status" value="1"/>
</dbReference>
<protein>
    <submittedName>
        <fullName evidence="4">Response regulator receiver domain-containing protein</fullName>
    </submittedName>
</protein>
<dbReference type="SUPFAM" id="SSF52172">
    <property type="entry name" value="CheY-like"/>
    <property type="match status" value="1"/>
</dbReference>
<evidence type="ECO:0000313" key="5">
    <source>
        <dbReference type="Proteomes" id="UP000199306"/>
    </source>
</evidence>
<dbReference type="STRING" id="1079859.SAMN04515674_111102"/>
<evidence type="ECO:0000259" key="3">
    <source>
        <dbReference type="PROSITE" id="PS50110"/>
    </source>
</evidence>
<organism evidence="4 5">
    <name type="scientific">Pseudarcicella hirudinis</name>
    <dbReference type="NCBI Taxonomy" id="1079859"/>
    <lineage>
        <taxon>Bacteria</taxon>
        <taxon>Pseudomonadati</taxon>
        <taxon>Bacteroidota</taxon>
        <taxon>Cytophagia</taxon>
        <taxon>Cytophagales</taxon>
        <taxon>Flectobacillaceae</taxon>
        <taxon>Pseudarcicella</taxon>
    </lineage>
</organism>
<sequence>MSLQQKNYMEKKQTLLIIDDEPSTRIILEHFLKQEFDVTVRGDGMEGLAWLEKGNDVDFVIADLNMPHLNGKEFIKVTRASNLFSEIPIIILSGTDESKERIECLNLGADDFMLKPFNPMEVQAKIKTILRRVKKT</sequence>
<evidence type="ECO:0000256" key="2">
    <source>
        <dbReference type="PROSITE-ProRule" id="PRU00169"/>
    </source>
</evidence>
<dbReference type="PANTHER" id="PTHR44591:SF3">
    <property type="entry name" value="RESPONSE REGULATORY DOMAIN-CONTAINING PROTEIN"/>
    <property type="match status" value="1"/>
</dbReference>
<accession>A0A1I5WC61</accession>
<dbReference type="Gene3D" id="3.40.50.2300">
    <property type="match status" value="1"/>
</dbReference>
<dbReference type="InterPro" id="IPR001789">
    <property type="entry name" value="Sig_transdc_resp-reg_receiver"/>
</dbReference>
<feature type="domain" description="Response regulatory" evidence="3">
    <location>
        <begin position="14"/>
        <end position="130"/>
    </location>
</feature>
<dbReference type="AlphaFoldDB" id="A0A1I5WC61"/>
<dbReference type="Proteomes" id="UP000199306">
    <property type="component" value="Unassembled WGS sequence"/>
</dbReference>
<dbReference type="Pfam" id="PF00072">
    <property type="entry name" value="Response_reg"/>
    <property type="match status" value="1"/>
</dbReference>
<proteinExistence type="predicted"/>
<dbReference type="PROSITE" id="PS50110">
    <property type="entry name" value="RESPONSE_REGULATORY"/>
    <property type="match status" value="1"/>
</dbReference>
<feature type="modified residue" description="4-aspartylphosphate" evidence="2">
    <location>
        <position position="63"/>
    </location>
</feature>